<evidence type="ECO:0000259" key="3">
    <source>
        <dbReference type="Pfam" id="PF00884"/>
    </source>
</evidence>
<accession>A0ABQ1E1K7</accession>
<dbReference type="PANTHER" id="PTHR45953">
    <property type="entry name" value="IDURONATE 2-SULFATASE"/>
    <property type="match status" value="1"/>
</dbReference>
<comment type="caution">
    <text evidence="4">The sequence shown here is derived from an EMBL/GenBank/DDBJ whole genome shotgun (WGS) entry which is preliminary data.</text>
</comment>
<evidence type="ECO:0000313" key="4">
    <source>
        <dbReference type="EMBL" id="GFO88856.1"/>
    </source>
</evidence>
<evidence type="ECO:0000256" key="2">
    <source>
        <dbReference type="ARBA" id="ARBA00022801"/>
    </source>
</evidence>
<keyword evidence="5" id="KW-1185">Reference proteome</keyword>
<protein>
    <submittedName>
        <fullName evidence="4">Sulfatase</fullName>
    </submittedName>
</protein>
<proteinExistence type="predicted"/>
<dbReference type="InterPro" id="IPR000917">
    <property type="entry name" value="Sulfatase_N"/>
</dbReference>
<dbReference type="InterPro" id="IPR017850">
    <property type="entry name" value="Alkaline_phosphatase_core_sf"/>
</dbReference>
<dbReference type="Pfam" id="PF00884">
    <property type="entry name" value="Sulfatase"/>
    <property type="match status" value="1"/>
</dbReference>
<sequence>MKTIFILCDTLNRRMLSAYGAGEDAAITPNIDRLARRSVVFDSHWCGSAPCMPARRDIMTGRLNFLEKPWGAMEPFDQSLQSILSGEKNVHTQMFADHAHYIICGGENYVKGFTAWEVNRGQECDPVWTRPCKDGIRPDTPPKWFKGSWTEAEHENRSHFHTEYDYPSVKTMWHAAEWLEDNHDADNYFLWVEAFDPHEPYDCPKYYLDLYEKEGDYDGPDFTHPSYAPNEFNEAETEHLRRRCKAVMTMTDRHLGEILDVMDKYNMWEDTMLVFTTDHGYHLGEHGYMAKNYMAPYNEVFHIPLMISAPGVQPGRCSAVTQNIDVLPTVMEYYEISQEVLQYPIHGKSLLPLLRGEIDKVRDGAIFGYFGKQMAWTDGKYTYFRAAKDEKNQPLYVYTAMPTVLRQFYGGNDAVNTEDYKRIEMGRFLPWTDYPVYRFPADIIHWGNDSQQFVGRSPYNEETLLFDIESDYAQEHPLHDEALERHCIEQMKRCMAAHDALPEQYERLGI</sequence>
<dbReference type="RefSeq" id="WP_118729028.1">
    <property type="nucleotide sequence ID" value="NZ_BLYJ01000027.1"/>
</dbReference>
<dbReference type="SUPFAM" id="SSF53649">
    <property type="entry name" value="Alkaline phosphatase-like"/>
    <property type="match status" value="1"/>
</dbReference>
<dbReference type="Proteomes" id="UP000620147">
    <property type="component" value="Unassembled WGS sequence"/>
</dbReference>
<evidence type="ECO:0000313" key="5">
    <source>
        <dbReference type="Proteomes" id="UP000620147"/>
    </source>
</evidence>
<name>A0ABQ1E1K7_9FIRM</name>
<dbReference type="EMBL" id="BLYJ01000027">
    <property type="protein sequence ID" value="GFO88856.1"/>
    <property type="molecule type" value="Genomic_DNA"/>
</dbReference>
<dbReference type="PANTHER" id="PTHR45953:SF1">
    <property type="entry name" value="IDURONATE 2-SULFATASE"/>
    <property type="match status" value="1"/>
</dbReference>
<dbReference type="CDD" id="cd16148">
    <property type="entry name" value="sulfatase_like"/>
    <property type="match status" value="1"/>
</dbReference>
<evidence type="ECO:0000256" key="1">
    <source>
        <dbReference type="ARBA" id="ARBA00022723"/>
    </source>
</evidence>
<gene>
    <name evidence="4" type="ORF">BUFA31_20200</name>
</gene>
<reference evidence="4 5" key="1">
    <citation type="submission" date="2020-06" db="EMBL/GenBank/DDBJ databases">
        <title>Characterization of fructooligosaccharide metabolism and fructooligosaccharide-degrading enzymes in human commensal butyrate producers.</title>
        <authorList>
            <person name="Tanno H."/>
            <person name="Fujii T."/>
            <person name="Hirano K."/>
            <person name="Maeno S."/>
            <person name="Tonozuka T."/>
            <person name="Sakamoto M."/>
            <person name="Ohkuma M."/>
            <person name="Tochio T."/>
            <person name="Endo A."/>
        </authorList>
    </citation>
    <scope>NUCLEOTIDE SEQUENCE [LARGE SCALE GENOMIC DNA]</scope>
    <source>
        <strain evidence="4 5">JCM 31056</strain>
    </source>
</reference>
<feature type="domain" description="Sulfatase N-terminal" evidence="3">
    <location>
        <begin position="3"/>
        <end position="333"/>
    </location>
</feature>
<dbReference type="Gene3D" id="3.40.720.10">
    <property type="entry name" value="Alkaline Phosphatase, subunit A"/>
    <property type="match status" value="1"/>
</dbReference>
<organism evidence="4 5">
    <name type="scientific">Butyricicoccus faecihominis</name>
    <dbReference type="NCBI Taxonomy" id="1712515"/>
    <lineage>
        <taxon>Bacteria</taxon>
        <taxon>Bacillati</taxon>
        <taxon>Bacillota</taxon>
        <taxon>Clostridia</taxon>
        <taxon>Eubacteriales</taxon>
        <taxon>Butyricicoccaceae</taxon>
        <taxon>Butyricicoccus</taxon>
    </lineage>
</organism>
<keyword evidence="1" id="KW-0479">Metal-binding</keyword>
<keyword evidence="2" id="KW-0378">Hydrolase</keyword>